<dbReference type="GO" id="GO:0045892">
    <property type="term" value="P:negative regulation of DNA-templated transcription"/>
    <property type="evidence" value="ECO:0007669"/>
    <property type="project" value="TreeGrafter"/>
</dbReference>
<keyword evidence="4" id="KW-0804">Transcription</keyword>
<evidence type="ECO:0000313" key="7">
    <source>
        <dbReference type="Proteomes" id="UP000178429"/>
    </source>
</evidence>
<dbReference type="SUPFAM" id="SSF46785">
    <property type="entry name" value="Winged helix' DNA-binding domain"/>
    <property type="match status" value="1"/>
</dbReference>
<dbReference type="PANTHER" id="PTHR34824">
    <property type="entry name" value="HEAT-INDUCIBLE TRANSCRIPTION REPRESSOR HRCA"/>
    <property type="match status" value="1"/>
</dbReference>
<dbReference type="InterPro" id="IPR029016">
    <property type="entry name" value="GAF-like_dom_sf"/>
</dbReference>
<keyword evidence="1" id="KW-0678">Repressor</keyword>
<dbReference type="Proteomes" id="UP000178429">
    <property type="component" value="Unassembled WGS sequence"/>
</dbReference>
<dbReference type="STRING" id="1802525.A2975_03550"/>
<name>A0A1F8C3B9_9BACT</name>
<accession>A0A1F8C3B9</accession>
<dbReference type="InterPro" id="IPR002571">
    <property type="entry name" value="HrcA"/>
</dbReference>
<dbReference type="EMBL" id="MGHL01000006">
    <property type="protein sequence ID" value="OGM70125.1"/>
    <property type="molecule type" value="Genomic_DNA"/>
</dbReference>
<evidence type="ECO:0000256" key="1">
    <source>
        <dbReference type="ARBA" id="ARBA00022491"/>
    </source>
</evidence>
<dbReference type="AlphaFoldDB" id="A0A1F8C3B9"/>
<dbReference type="GO" id="GO:0003677">
    <property type="term" value="F:DNA binding"/>
    <property type="evidence" value="ECO:0007669"/>
    <property type="project" value="InterPro"/>
</dbReference>
<comment type="caution">
    <text evidence="6">The sequence shown here is derived from an EMBL/GenBank/DDBJ whole genome shotgun (WGS) entry which is preliminary data.</text>
</comment>
<evidence type="ECO:0000256" key="4">
    <source>
        <dbReference type="ARBA" id="ARBA00023163"/>
    </source>
</evidence>
<evidence type="ECO:0000259" key="5">
    <source>
        <dbReference type="Pfam" id="PF01628"/>
    </source>
</evidence>
<protein>
    <recommendedName>
        <fullName evidence="5">Heat-inducible transcription repressor HrcA C-terminal domain-containing protein</fullName>
    </recommendedName>
</protein>
<evidence type="ECO:0000256" key="2">
    <source>
        <dbReference type="ARBA" id="ARBA00023015"/>
    </source>
</evidence>
<gene>
    <name evidence="6" type="ORF">A2975_03550</name>
</gene>
<dbReference type="Gene3D" id="3.30.450.40">
    <property type="match status" value="1"/>
</dbReference>
<proteinExistence type="predicted"/>
<dbReference type="SUPFAM" id="SSF55781">
    <property type="entry name" value="GAF domain-like"/>
    <property type="match status" value="1"/>
</dbReference>
<evidence type="ECO:0000256" key="3">
    <source>
        <dbReference type="ARBA" id="ARBA00023016"/>
    </source>
</evidence>
<keyword evidence="2" id="KW-0805">Transcription regulation</keyword>
<dbReference type="PANTHER" id="PTHR34824:SF1">
    <property type="entry name" value="HEAT-INDUCIBLE TRANSCRIPTION REPRESSOR HRCA"/>
    <property type="match status" value="1"/>
</dbReference>
<dbReference type="InterPro" id="IPR021153">
    <property type="entry name" value="HrcA_C"/>
</dbReference>
<sequence>MTDGLTARQTQILKLLVDEYINTAEPVGSLSLEKKNNLGVSPATIRKEMGDLTDSGFLRQPHTSAGRIPTPKAMKFYINQLMEEKQMSLVDEVKTKEEVMGAKSDFNRLMTEATKRLSQATESLAVAATDDGDVWRWGYANVFDSPEFSAEVCRDVFSMIEETKRLHELFFERLTGATPIEVLFGTDIGWPSFDPVGVVVTRFKRNDHEGAIGVVGPFRLNYSFVIPWVRQMGRFIEEAMA</sequence>
<organism evidence="6 7">
    <name type="scientific">Candidatus Woesebacteria bacterium RIFCSPLOWO2_01_FULL_44_14</name>
    <dbReference type="NCBI Taxonomy" id="1802525"/>
    <lineage>
        <taxon>Bacteria</taxon>
        <taxon>Candidatus Woeseibacteriota</taxon>
    </lineage>
</organism>
<reference evidence="6 7" key="1">
    <citation type="journal article" date="2016" name="Nat. Commun.">
        <title>Thousands of microbial genomes shed light on interconnected biogeochemical processes in an aquifer system.</title>
        <authorList>
            <person name="Anantharaman K."/>
            <person name="Brown C.T."/>
            <person name="Hug L.A."/>
            <person name="Sharon I."/>
            <person name="Castelle C.J."/>
            <person name="Probst A.J."/>
            <person name="Thomas B.C."/>
            <person name="Singh A."/>
            <person name="Wilkins M.J."/>
            <person name="Karaoz U."/>
            <person name="Brodie E.L."/>
            <person name="Williams K.H."/>
            <person name="Hubbard S.S."/>
            <person name="Banfield J.F."/>
        </authorList>
    </citation>
    <scope>NUCLEOTIDE SEQUENCE [LARGE SCALE GENOMIC DNA]</scope>
</reference>
<dbReference type="Pfam" id="PF01628">
    <property type="entry name" value="HrcA"/>
    <property type="match status" value="1"/>
</dbReference>
<evidence type="ECO:0000313" key="6">
    <source>
        <dbReference type="EMBL" id="OGM70125.1"/>
    </source>
</evidence>
<dbReference type="InterPro" id="IPR036388">
    <property type="entry name" value="WH-like_DNA-bd_sf"/>
</dbReference>
<feature type="domain" description="Heat-inducible transcription repressor HrcA C-terminal" evidence="5">
    <location>
        <begin position="74"/>
        <end position="226"/>
    </location>
</feature>
<keyword evidence="3" id="KW-0346">Stress response</keyword>
<dbReference type="InterPro" id="IPR036390">
    <property type="entry name" value="WH_DNA-bd_sf"/>
</dbReference>
<dbReference type="Gene3D" id="1.10.10.10">
    <property type="entry name" value="Winged helix-like DNA-binding domain superfamily/Winged helix DNA-binding domain"/>
    <property type="match status" value="1"/>
</dbReference>